<evidence type="ECO:0000313" key="2">
    <source>
        <dbReference type="Proteomes" id="UP001153954"/>
    </source>
</evidence>
<organism evidence="1 2">
    <name type="scientific">Euphydryas editha</name>
    <name type="common">Edith's checkerspot</name>
    <dbReference type="NCBI Taxonomy" id="104508"/>
    <lineage>
        <taxon>Eukaryota</taxon>
        <taxon>Metazoa</taxon>
        <taxon>Ecdysozoa</taxon>
        <taxon>Arthropoda</taxon>
        <taxon>Hexapoda</taxon>
        <taxon>Insecta</taxon>
        <taxon>Pterygota</taxon>
        <taxon>Neoptera</taxon>
        <taxon>Endopterygota</taxon>
        <taxon>Lepidoptera</taxon>
        <taxon>Glossata</taxon>
        <taxon>Ditrysia</taxon>
        <taxon>Papilionoidea</taxon>
        <taxon>Nymphalidae</taxon>
        <taxon>Nymphalinae</taxon>
        <taxon>Euphydryas</taxon>
    </lineage>
</organism>
<proteinExistence type="predicted"/>
<dbReference type="Proteomes" id="UP001153954">
    <property type="component" value="Unassembled WGS sequence"/>
</dbReference>
<comment type="caution">
    <text evidence="1">The sequence shown here is derived from an EMBL/GenBank/DDBJ whole genome shotgun (WGS) entry which is preliminary data.</text>
</comment>
<dbReference type="EMBL" id="CAKOGL010000030">
    <property type="protein sequence ID" value="CAH2107719.1"/>
    <property type="molecule type" value="Genomic_DNA"/>
</dbReference>
<gene>
    <name evidence="1" type="ORF">EEDITHA_LOCUS21721</name>
</gene>
<accession>A0AAU9VC53</accession>
<name>A0AAU9VC53_EUPED</name>
<dbReference type="AlphaFoldDB" id="A0AAU9VC53"/>
<protein>
    <submittedName>
        <fullName evidence="1">Uncharacterized protein</fullName>
    </submittedName>
</protein>
<evidence type="ECO:0000313" key="1">
    <source>
        <dbReference type="EMBL" id="CAH2107719.1"/>
    </source>
</evidence>
<reference evidence="1" key="1">
    <citation type="submission" date="2022-03" db="EMBL/GenBank/DDBJ databases">
        <authorList>
            <person name="Tunstrom K."/>
        </authorList>
    </citation>
    <scope>NUCLEOTIDE SEQUENCE</scope>
</reference>
<sequence>MCIDYTLIRSYENELYNIHAPIRSVRIKYLPAPLLASQAKKIQKKRNIAKSKYKLNPNDSTRDKYLKIRNFCNRLCRDSHFIIRLYNHKFVAEEVELTKVWKFLKLLGAGKTT</sequence>
<keyword evidence="2" id="KW-1185">Reference proteome</keyword>